<feature type="domain" description="Peptidase M24" evidence="5">
    <location>
        <begin position="190"/>
        <end position="293"/>
    </location>
</feature>
<dbReference type="InterPro" id="IPR000994">
    <property type="entry name" value="Pept_M24"/>
</dbReference>
<evidence type="ECO:0000259" key="5">
    <source>
        <dbReference type="Pfam" id="PF00557"/>
    </source>
</evidence>
<evidence type="ECO:0000256" key="1">
    <source>
        <dbReference type="ARBA" id="ARBA00022438"/>
    </source>
</evidence>
<evidence type="ECO:0000313" key="7">
    <source>
        <dbReference type="Proteomes" id="UP001054889"/>
    </source>
</evidence>
<evidence type="ECO:0000256" key="4">
    <source>
        <dbReference type="ARBA" id="ARBA00022801"/>
    </source>
</evidence>
<dbReference type="GO" id="GO:0046872">
    <property type="term" value="F:metal ion binding"/>
    <property type="evidence" value="ECO:0007669"/>
    <property type="project" value="UniProtKB-KW"/>
</dbReference>
<reference evidence="6" key="1">
    <citation type="journal article" date="2018" name="DNA Res.">
        <title>Multiple hybrid de novo genome assembly of finger millet, an orphan allotetraploid crop.</title>
        <authorList>
            <person name="Hatakeyama M."/>
            <person name="Aluri S."/>
            <person name="Balachadran M.T."/>
            <person name="Sivarajan S.R."/>
            <person name="Patrignani A."/>
            <person name="Gruter S."/>
            <person name="Poveda L."/>
            <person name="Shimizu-Inatsugi R."/>
            <person name="Baeten J."/>
            <person name="Francoijs K.J."/>
            <person name="Nataraja K.N."/>
            <person name="Reddy Y.A.N."/>
            <person name="Phadnis S."/>
            <person name="Ravikumar R.L."/>
            <person name="Schlapbach R."/>
            <person name="Sreeman S.M."/>
            <person name="Shimizu K.K."/>
        </authorList>
    </citation>
    <scope>NUCLEOTIDE SEQUENCE</scope>
</reference>
<dbReference type="GO" id="GO:0009507">
    <property type="term" value="C:chloroplast"/>
    <property type="evidence" value="ECO:0007669"/>
    <property type="project" value="TreeGrafter"/>
</dbReference>
<gene>
    <name evidence="6" type="primary">ga02837</name>
    <name evidence="6" type="ORF">PR202_ga02837</name>
</gene>
<dbReference type="Gene3D" id="3.90.230.10">
    <property type="entry name" value="Creatinase/methionine aminopeptidase superfamily"/>
    <property type="match status" value="1"/>
</dbReference>
<dbReference type="PANTHER" id="PTHR43330">
    <property type="entry name" value="METHIONINE AMINOPEPTIDASE"/>
    <property type="match status" value="1"/>
</dbReference>
<keyword evidence="3" id="KW-0479">Metal-binding</keyword>
<dbReference type="PANTHER" id="PTHR43330:SF8">
    <property type="entry name" value="METHIONINE AMINOPEPTIDASE 1D, MITOCHONDRIAL"/>
    <property type="match status" value="1"/>
</dbReference>
<dbReference type="GO" id="GO:0070006">
    <property type="term" value="F:metalloaminopeptidase activity"/>
    <property type="evidence" value="ECO:0007669"/>
    <property type="project" value="InterPro"/>
</dbReference>
<comment type="caution">
    <text evidence="6">The sequence shown here is derived from an EMBL/GenBank/DDBJ whole genome shotgun (WGS) entry which is preliminary data.</text>
</comment>
<keyword evidence="1" id="KW-0031">Aminopeptidase</keyword>
<keyword evidence="2" id="KW-0645">Protease</keyword>
<dbReference type="Proteomes" id="UP001054889">
    <property type="component" value="Unassembled WGS sequence"/>
</dbReference>
<evidence type="ECO:0000256" key="2">
    <source>
        <dbReference type="ARBA" id="ARBA00022670"/>
    </source>
</evidence>
<organism evidence="6 7">
    <name type="scientific">Eleusine coracana subsp. coracana</name>
    <dbReference type="NCBI Taxonomy" id="191504"/>
    <lineage>
        <taxon>Eukaryota</taxon>
        <taxon>Viridiplantae</taxon>
        <taxon>Streptophyta</taxon>
        <taxon>Embryophyta</taxon>
        <taxon>Tracheophyta</taxon>
        <taxon>Spermatophyta</taxon>
        <taxon>Magnoliopsida</taxon>
        <taxon>Liliopsida</taxon>
        <taxon>Poales</taxon>
        <taxon>Poaceae</taxon>
        <taxon>PACMAD clade</taxon>
        <taxon>Chloridoideae</taxon>
        <taxon>Cynodonteae</taxon>
        <taxon>Eleusininae</taxon>
        <taxon>Eleusine</taxon>
    </lineage>
</organism>
<accession>A0AAV5BMQ9</accession>
<keyword evidence="7" id="KW-1185">Reference proteome</keyword>
<dbReference type="Pfam" id="PF00557">
    <property type="entry name" value="Peptidase_M24"/>
    <property type="match status" value="1"/>
</dbReference>
<dbReference type="PROSITE" id="PS00680">
    <property type="entry name" value="MAP_1"/>
    <property type="match status" value="1"/>
</dbReference>
<evidence type="ECO:0000256" key="3">
    <source>
        <dbReference type="ARBA" id="ARBA00022723"/>
    </source>
</evidence>
<dbReference type="InterPro" id="IPR036005">
    <property type="entry name" value="Creatinase/aminopeptidase-like"/>
</dbReference>
<proteinExistence type="predicted"/>
<dbReference type="InterPro" id="IPR002467">
    <property type="entry name" value="Pept_M24A_MAP1"/>
</dbReference>
<reference evidence="6" key="2">
    <citation type="submission" date="2021-12" db="EMBL/GenBank/DDBJ databases">
        <title>Resequencing data analysis of finger millet.</title>
        <authorList>
            <person name="Hatakeyama M."/>
            <person name="Aluri S."/>
            <person name="Balachadran M.T."/>
            <person name="Sivarajan S.R."/>
            <person name="Poveda L."/>
            <person name="Shimizu-Inatsugi R."/>
            <person name="Schlapbach R."/>
            <person name="Sreeman S.M."/>
            <person name="Shimizu K.K."/>
        </authorList>
    </citation>
    <scope>NUCLEOTIDE SEQUENCE</scope>
</reference>
<protein>
    <recommendedName>
        <fullName evidence="5">Peptidase M24 domain-containing protein</fullName>
    </recommendedName>
</protein>
<dbReference type="SUPFAM" id="SSF55920">
    <property type="entry name" value="Creatinase/aminopeptidase"/>
    <property type="match status" value="1"/>
</dbReference>
<dbReference type="AlphaFoldDB" id="A0AAV5BMQ9"/>
<keyword evidence="4" id="KW-0378">Hydrolase</keyword>
<evidence type="ECO:0000313" key="6">
    <source>
        <dbReference type="EMBL" id="GJM86933.1"/>
    </source>
</evidence>
<sequence length="313" mass="33495">MCSVLGGGLALADAAENAAGAETRQHCSCSAAMASWITFRWTRAGRWDRSFLALKRGGFDSDSVRELGSVSAHTRELPILSNSPWAPSASGCALLWTTEPFAIATGRSLAVSHNPCRSLASLDAARATAMASQASPRFLSTFLGDRLALSANPHLLRSGTPGTGPTAPSPSLRGCPRVLVVCAVRPEQKVPSDGSLLQDGDIINIDVTVFLNGYHGDTSATFFCGDVDDEAKKLVQVTKECLDKAISICAPGVEIKRIGRTIQDHADKFKYGVVRHFVGHGVGKVFHAEPVVLHFREFFTFTNLFYCIPSSQS</sequence>
<dbReference type="GO" id="GO:0006508">
    <property type="term" value="P:proteolysis"/>
    <property type="evidence" value="ECO:0007669"/>
    <property type="project" value="UniProtKB-KW"/>
</dbReference>
<name>A0AAV5BMQ9_ELECO</name>
<dbReference type="InterPro" id="IPR001714">
    <property type="entry name" value="Pept_M24_MAP"/>
</dbReference>
<dbReference type="PRINTS" id="PR00599">
    <property type="entry name" value="MAPEPTIDASE"/>
</dbReference>
<dbReference type="EMBL" id="BQKI01000001">
    <property type="protein sequence ID" value="GJM86933.1"/>
    <property type="molecule type" value="Genomic_DNA"/>
</dbReference>